<evidence type="ECO:0000256" key="2">
    <source>
        <dbReference type="ARBA" id="ARBA00007145"/>
    </source>
</evidence>
<feature type="binding site" evidence="7">
    <location>
        <position position="193"/>
    </location>
    <ligand>
        <name>L-glutamine</name>
        <dbReference type="ChEBI" id="CHEBI:58359"/>
    </ligand>
</feature>
<evidence type="ECO:0000256" key="4">
    <source>
        <dbReference type="ARBA" id="ARBA00022741"/>
    </source>
</evidence>
<dbReference type="Gene3D" id="3.40.50.620">
    <property type="entry name" value="HUPs"/>
    <property type="match status" value="1"/>
</dbReference>
<dbReference type="InterPro" id="IPR003010">
    <property type="entry name" value="C-N_Hydrolase"/>
</dbReference>
<dbReference type="HAMAP" id="MF_02090">
    <property type="entry name" value="NadE_glutamine_dep"/>
    <property type="match status" value="1"/>
</dbReference>
<feature type="active site" description="For glutaminase activity" evidence="7">
    <location>
        <position position="125"/>
    </location>
</feature>
<evidence type="ECO:0000256" key="10">
    <source>
        <dbReference type="SAM" id="MobiDB-lite"/>
    </source>
</evidence>
<dbReference type="PANTHER" id="PTHR23090">
    <property type="entry name" value="NH 3 /GLUTAMINE-DEPENDENT NAD + SYNTHETASE"/>
    <property type="match status" value="1"/>
</dbReference>
<dbReference type="AlphaFoldDB" id="A0A411YAN1"/>
<dbReference type="UniPathway" id="UPA00253">
    <property type="reaction ID" value="UER00334"/>
</dbReference>
<protein>
    <recommendedName>
        <fullName evidence="7 8">Glutamine-dependent NAD(+) synthetase</fullName>
        <ecNumber evidence="7 8">6.3.5.1</ecNumber>
    </recommendedName>
    <alternativeName>
        <fullName evidence="7 8">NAD(+) synthase [glutamine-hydrolyzing]</fullName>
    </alternativeName>
</protein>
<dbReference type="Gene3D" id="3.60.110.10">
    <property type="entry name" value="Carbon-nitrogen hydrolase"/>
    <property type="match status" value="1"/>
</dbReference>
<dbReference type="SUPFAM" id="SSF52402">
    <property type="entry name" value="Adenine nucleotide alpha hydrolases-like"/>
    <property type="match status" value="1"/>
</dbReference>
<gene>
    <name evidence="7" type="primary">nadE</name>
    <name evidence="12" type="ORF">ER308_00720</name>
</gene>
<feature type="binding site" evidence="7">
    <location>
        <position position="535"/>
    </location>
    <ligand>
        <name>deamido-NAD(+)</name>
        <dbReference type="ChEBI" id="CHEBI:58437"/>
        <note>ligand shared between two neighboring subunits</note>
    </ligand>
</feature>
<comment type="similarity">
    <text evidence="2 7 8">In the C-terminal section; belongs to the NAD synthetase family.</text>
</comment>
<evidence type="ECO:0000256" key="7">
    <source>
        <dbReference type="HAMAP-Rule" id="MF_02090"/>
    </source>
</evidence>
<feature type="binding site" evidence="7">
    <location>
        <begin position="304"/>
        <end position="311"/>
    </location>
    <ligand>
        <name>ATP</name>
        <dbReference type="ChEBI" id="CHEBI:30616"/>
    </ligand>
</feature>
<dbReference type="NCBIfam" id="NF010588">
    <property type="entry name" value="PRK13981.1"/>
    <property type="match status" value="1"/>
</dbReference>
<comment type="pathway">
    <text evidence="1 7 8">Cofactor biosynthesis; NAD(+) biosynthesis; NAD(+) from deamido-NAD(+) (L-Gln route): step 1/1.</text>
</comment>
<dbReference type="GO" id="GO:0005524">
    <property type="term" value="F:ATP binding"/>
    <property type="evidence" value="ECO:0007669"/>
    <property type="project" value="UniProtKB-UniRule"/>
</dbReference>
<dbReference type="EMBL" id="CP036402">
    <property type="protein sequence ID" value="QBI18238.1"/>
    <property type="molecule type" value="Genomic_DNA"/>
</dbReference>
<proteinExistence type="inferred from homology"/>
<dbReference type="EC" id="6.3.5.1" evidence="7 8"/>
<keyword evidence="3 7" id="KW-0436">Ligase</keyword>
<dbReference type="OrthoDB" id="9760188at2"/>
<dbReference type="InterPro" id="IPR014445">
    <property type="entry name" value="Gln-dep_NAD_synthase"/>
</dbReference>
<feature type="binding site" evidence="7">
    <location>
        <position position="131"/>
    </location>
    <ligand>
        <name>L-glutamine</name>
        <dbReference type="ChEBI" id="CHEBI:58359"/>
    </ligand>
</feature>
<dbReference type="Proteomes" id="UP000291469">
    <property type="component" value="Chromosome"/>
</dbReference>
<comment type="caution">
    <text evidence="7">Lacks conserved residue(s) required for the propagation of feature annotation.</text>
</comment>
<organism evidence="12 13">
    <name type="scientific">Egibacter rhizosphaerae</name>
    <dbReference type="NCBI Taxonomy" id="1670831"/>
    <lineage>
        <taxon>Bacteria</taxon>
        <taxon>Bacillati</taxon>
        <taxon>Actinomycetota</taxon>
        <taxon>Nitriliruptoria</taxon>
        <taxon>Egibacterales</taxon>
        <taxon>Egibacteraceae</taxon>
        <taxon>Egibacter</taxon>
    </lineage>
</organism>
<dbReference type="KEGG" id="erz:ER308_00720"/>
<evidence type="ECO:0000313" key="13">
    <source>
        <dbReference type="Proteomes" id="UP000291469"/>
    </source>
</evidence>
<evidence type="ECO:0000256" key="9">
    <source>
        <dbReference type="RuleBase" id="RU003811"/>
    </source>
</evidence>
<dbReference type="InterPro" id="IPR003694">
    <property type="entry name" value="NAD_synthase"/>
</dbReference>
<evidence type="ECO:0000256" key="1">
    <source>
        <dbReference type="ARBA" id="ARBA00005188"/>
    </source>
</evidence>
<evidence type="ECO:0000256" key="3">
    <source>
        <dbReference type="ARBA" id="ARBA00022598"/>
    </source>
</evidence>
<dbReference type="SUPFAM" id="SSF56317">
    <property type="entry name" value="Carbon-nitrogen hydrolase"/>
    <property type="match status" value="1"/>
</dbReference>
<feature type="binding site" evidence="7">
    <location>
        <position position="387"/>
    </location>
    <ligand>
        <name>deamido-NAD(+)</name>
        <dbReference type="ChEBI" id="CHEBI:58437"/>
        <note>ligand shared between two neighboring subunits</note>
    </ligand>
</feature>
<dbReference type="NCBIfam" id="TIGR00552">
    <property type="entry name" value="nadE"/>
    <property type="match status" value="1"/>
</dbReference>
<dbReference type="GO" id="GO:0005737">
    <property type="term" value="C:cytoplasm"/>
    <property type="evidence" value="ECO:0007669"/>
    <property type="project" value="InterPro"/>
</dbReference>
<feature type="domain" description="CN hydrolase" evidence="11">
    <location>
        <begin position="1"/>
        <end position="263"/>
    </location>
</feature>
<comment type="catalytic activity">
    <reaction evidence="7 8">
        <text>deamido-NAD(+) + L-glutamine + ATP + H2O = L-glutamate + AMP + diphosphate + NAD(+) + H(+)</text>
        <dbReference type="Rhea" id="RHEA:24384"/>
        <dbReference type="ChEBI" id="CHEBI:15377"/>
        <dbReference type="ChEBI" id="CHEBI:15378"/>
        <dbReference type="ChEBI" id="CHEBI:29985"/>
        <dbReference type="ChEBI" id="CHEBI:30616"/>
        <dbReference type="ChEBI" id="CHEBI:33019"/>
        <dbReference type="ChEBI" id="CHEBI:57540"/>
        <dbReference type="ChEBI" id="CHEBI:58359"/>
        <dbReference type="ChEBI" id="CHEBI:58437"/>
        <dbReference type="ChEBI" id="CHEBI:456215"/>
        <dbReference type="EC" id="6.3.5.1"/>
    </reaction>
</comment>
<dbReference type="PROSITE" id="PS50263">
    <property type="entry name" value="CN_HYDROLASE"/>
    <property type="match status" value="1"/>
</dbReference>
<dbReference type="FunFam" id="3.40.50.620:FF:000106">
    <property type="entry name" value="Glutamine-dependent NAD(+) synthetase"/>
    <property type="match status" value="1"/>
</dbReference>
<dbReference type="PIRSF" id="PIRSF006630">
    <property type="entry name" value="NADS_GAT"/>
    <property type="match status" value="1"/>
</dbReference>
<accession>A0A411YAN1</accession>
<feature type="binding site" evidence="7">
    <location>
        <position position="199"/>
    </location>
    <ligand>
        <name>L-glutamine</name>
        <dbReference type="ChEBI" id="CHEBI:58359"/>
    </ligand>
</feature>
<dbReference type="GO" id="GO:0004359">
    <property type="term" value="F:glutaminase activity"/>
    <property type="evidence" value="ECO:0007669"/>
    <property type="project" value="InterPro"/>
</dbReference>
<name>A0A411YAN1_9ACTN</name>
<dbReference type="CDD" id="cd00553">
    <property type="entry name" value="NAD_synthase"/>
    <property type="match status" value="1"/>
</dbReference>
<dbReference type="InterPro" id="IPR022310">
    <property type="entry name" value="NAD/GMP_synthase"/>
</dbReference>
<dbReference type="GO" id="GO:0009435">
    <property type="term" value="P:NAD+ biosynthetic process"/>
    <property type="evidence" value="ECO:0007669"/>
    <property type="project" value="UniProtKB-UniRule"/>
</dbReference>
<evidence type="ECO:0000256" key="8">
    <source>
        <dbReference type="PIRNR" id="PIRNR006630"/>
    </source>
</evidence>
<feature type="binding site" evidence="7">
    <location>
        <position position="416"/>
    </location>
    <ligand>
        <name>deamido-NAD(+)</name>
        <dbReference type="ChEBI" id="CHEBI:58437"/>
        <note>ligand shared between two neighboring subunits</note>
    </ligand>
</feature>
<dbReference type="CDD" id="cd07570">
    <property type="entry name" value="GAT_Gln-NAD-synth"/>
    <property type="match status" value="1"/>
</dbReference>
<dbReference type="GO" id="GO:0003952">
    <property type="term" value="F:NAD+ synthase (glutamine-hydrolyzing) activity"/>
    <property type="evidence" value="ECO:0007669"/>
    <property type="project" value="UniProtKB-UniRule"/>
</dbReference>
<dbReference type="InterPro" id="IPR036526">
    <property type="entry name" value="C-N_Hydrolase_sf"/>
</dbReference>
<feature type="region of interest" description="Disordered" evidence="10">
    <location>
        <begin position="455"/>
        <end position="491"/>
    </location>
</feature>
<keyword evidence="6 7" id="KW-0520">NAD</keyword>
<evidence type="ECO:0000313" key="12">
    <source>
        <dbReference type="EMBL" id="QBI18238.1"/>
    </source>
</evidence>
<dbReference type="RefSeq" id="WP_131153236.1">
    <property type="nucleotide sequence ID" value="NZ_CP036402.1"/>
</dbReference>
<evidence type="ECO:0000256" key="6">
    <source>
        <dbReference type="ARBA" id="ARBA00023027"/>
    </source>
</evidence>
<dbReference type="GO" id="GO:0008795">
    <property type="term" value="F:NAD+ synthase activity"/>
    <property type="evidence" value="ECO:0007669"/>
    <property type="project" value="UniProtKB-UniRule"/>
</dbReference>
<keyword evidence="5 7" id="KW-0067">ATP-binding</keyword>
<sequence length="564" mass="59816">MRVALCQFNPTVGDLGGNLAALLGGYRRAVDAGADLVVTGELGLTGYPPEDLVTKPAFVRATARGLEELAASTGSVTLVVGFVEDVQGEDETTVDTVMSEAETTRTLANAAAVLRDGRIVDVYRKQRIPNYGVFDEARYFQPGSGTLLLEVPSHGTRSCRVGVTICEDLWGDGGPLPATAAAGADVLLSLNASPYQRGKREQREHWAVHHARSTGTWLVYCNLVGGQDEVVFDGDSFVVAPDGAVTARGAQFTEDIVLTEVGPAASAVPTTATRLEPETAIYDALVLGTRDYLGKNGFADAIVGVSGGIDSALAAAIAVDALGPARVTCVAMPSPYSSQGSLEDAEALASLLGTPYRVLPIEGPMKAFEEALAPVFAGTEPDVAEENLQSRIRGALLMAQSNKFGALLLAAGNKSEYAVGYATLYGDMAGGLAVLKDVDKTTVWALARRRNGGRREGWLGPDGPAIPERSITKPPSAELRPDQQDTDSLPPYEVLDPVLRGYVEEARSVDELVADGFDRHVVREVARLVDGAEYKRRQAPPGIKVTARAFGRDRRWPITQAWPG</sequence>
<keyword evidence="13" id="KW-1185">Reference proteome</keyword>
<evidence type="ECO:0000256" key="5">
    <source>
        <dbReference type="ARBA" id="ARBA00022840"/>
    </source>
</evidence>
<dbReference type="Pfam" id="PF02540">
    <property type="entry name" value="NAD_synthase"/>
    <property type="match status" value="1"/>
</dbReference>
<feature type="active site" description="Proton acceptor; for glutaminase activity" evidence="7">
    <location>
        <position position="41"/>
    </location>
</feature>
<keyword evidence="4 7" id="KW-0547">Nucleotide-binding</keyword>
<evidence type="ECO:0000259" key="11">
    <source>
        <dbReference type="PROSITE" id="PS50263"/>
    </source>
</evidence>
<dbReference type="PANTHER" id="PTHR23090:SF9">
    <property type="entry name" value="GLUTAMINE-DEPENDENT NAD(+) SYNTHETASE"/>
    <property type="match status" value="1"/>
</dbReference>
<comment type="function">
    <text evidence="7">Catalyzes the ATP-dependent amidation of deamido-NAD to form NAD. Uses L-glutamine as a nitrogen source.</text>
</comment>
<feature type="active site" description="Nucleophile; for glutaminase activity" evidence="7">
    <location>
        <position position="166"/>
    </location>
</feature>
<dbReference type="InterPro" id="IPR014729">
    <property type="entry name" value="Rossmann-like_a/b/a_fold"/>
</dbReference>
<dbReference type="Pfam" id="PF00795">
    <property type="entry name" value="CN_hydrolase"/>
    <property type="match status" value="1"/>
</dbReference>
<reference evidence="12 13" key="1">
    <citation type="submission" date="2019-01" db="EMBL/GenBank/DDBJ databases">
        <title>Egibacter rhizosphaerae EGI 80759T.</title>
        <authorList>
            <person name="Chen D.-D."/>
            <person name="Tian Y."/>
            <person name="Jiao J.-Y."/>
            <person name="Zhang X.-T."/>
            <person name="Zhang Y.-G."/>
            <person name="Zhang Y."/>
            <person name="Xiao M."/>
            <person name="Shu W.-S."/>
            <person name="Li W.-J."/>
        </authorList>
    </citation>
    <scope>NUCLEOTIDE SEQUENCE [LARGE SCALE GENOMIC DNA]</scope>
    <source>
        <strain evidence="12 13">EGI 80759</strain>
    </source>
</reference>
<comment type="similarity">
    <text evidence="9">Belongs to the NAD synthetase family.</text>
</comment>